<protein>
    <submittedName>
        <fullName evidence="1">Uncharacterized protein</fullName>
    </submittedName>
</protein>
<evidence type="ECO:0000313" key="1">
    <source>
        <dbReference type="EMBL" id="AZS07461.1"/>
    </source>
</evidence>
<organism evidence="1 2">
    <name type="scientific">Mycobacterium phage Duke13</name>
    <dbReference type="NCBI Taxonomy" id="2499038"/>
    <lineage>
        <taxon>Viruses</taxon>
        <taxon>Duplodnaviria</taxon>
        <taxon>Heunggongvirae</taxon>
        <taxon>Uroviricota</taxon>
        <taxon>Caudoviricetes</taxon>
        <taxon>Omegavirus</taxon>
        <taxon>Omegavirus baka</taxon>
    </lineage>
</organism>
<accession>A0A3S9UAZ2</accession>
<dbReference type="Proteomes" id="UP000287876">
    <property type="component" value="Segment"/>
</dbReference>
<sequence>MSATDKFKGPDIKPGSEVIYKRGDDEFSAVVESVTYTSASPVIYAELNRWQKARRALTPKRWRKPIPVIREARGPEIQINMVDSLWQVRQQVQLMEWMLKRPDS</sequence>
<reference evidence="1 2" key="1">
    <citation type="submission" date="2018-12" db="EMBL/GenBank/DDBJ databases">
        <authorList>
            <person name="Betsko A.J."/>
            <person name="Stoner T.H."/>
            <person name="Garlena R.A."/>
            <person name="Russell D.A."/>
            <person name="Pope W.H."/>
            <person name="Jacobs-Sera D."/>
            <person name="Hatfull G.F."/>
        </authorList>
    </citation>
    <scope>NUCLEOTIDE SEQUENCE [LARGE SCALE GENOMIC DNA]</scope>
</reference>
<name>A0A3S9UAZ2_9CAUD</name>
<gene>
    <name evidence="1" type="primary">122</name>
    <name evidence="1" type="ORF">PBI_DUKE13_122</name>
</gene>
<dbReference type="EMBL" id="MK279849">
    <property type="protein sequence ID" value="AZS07461.1"/>
    <property type="molecule type" value="Genomic_DNA"/>
</dbReference>
<evidence type="ECO:0000313" key="2">
    <source>
        <dbReference type="Proteomes" id="UP000287876"/>
    </source>
</evidence>
<proteinExistence type="predicted"/>